<sequence length="125" mass="15849">MKYFLVLFKNFCFYVNNPIYRKILNIKIPYDYKEEDYKRHMEEKKKNKKIEKEKKKTEKRKKYKKYNSNNNYSYSYNNDYDSYDDYYDSFDEYNYQNNDEYLYLDPGNCFDSENEIDKAWFNYND</sequence>
<reference evidence="2 3" key="1">
    <citation type="submission" date="2016-08" db="EMBL/GenBank/DDBJ databases">
        <title>Genomes of anaerobic fungi encode conserved fungal cellulosomes for biomass hydrolysis.</title>
        <authorList>
            <consortium name="DOE Joint Genome Institute"/>
            <person name="Haitjema C.H."/>
            <person name="Gilmore S.P."/>
            <person name="Henske J.K."/>
            <person name="Solomon K.V."/>
            <person name="De Groot R."/>
            <person name="Kuo A."/>
            <person name="Mondo S.J."/>
            <person name="Salamov A.A."/>
            <person name="Labutti K."/>
            <person name="Zhao Z."/>
            <person name="Chiniquy J."/>
            <person name="Barry K."/>
            <person name="Brewer H.M."/>
            <person name="Purvine S.O."/>
            <person name="Wright A.T."/>
            <person name="Boxma B."/>
            <person name="Van Alen T."/>
            <person name="Hackstein J.H."/>
            <person name="Baker S.E."/>
            <person name="Grigoriev I.V."/>
            <person name="O'Malley M.A."/>
        </authorList>
    </citation>
    <scope>NUCLEOTIDE SEQUENCE [LARGE SCALE GENOMIC DNA]</scope>
    <source>
        <strain evidence="3">finn</strain>
    </source>
</reference>
<dbReference type="Proteomes" id="UP000193719">
    <property type="component" value="Unassembled WGS sequence"/>
</dbReference>
<feature type="region of interest" description="Disordered" evidence="1">
    <location>
        <begin position="41"/>
        <end position="77"/>
    </location>
</feature>
<organism evidence="2 3">
    <name type="scientific">Piromyces finnis</name>
    <dbReference type="NCBI Taxonomy" id="1754191"/>
    <lineage>
        <taxon>Eukaryota</taxon>
        <taxon>Fungi</taxon>
        <taxon>Fungi incertae sedis</taxon>
        <taxon>Chytridiomycota</taxon>
        <taxon>Chytridiomycota incertae sedis</taxon>
        <taxon>Neocallimastigomycetes</taxon>
        <taxon>Neocallimastigales</taxon>
        <taxon>Neocallimastigaceae</taxon>
        <taxon>Piromyces</taxon>
    </lineage>
</organism>
<dbReference type="AlphaFoldDB" id="A0A1Y1VKS8"/>
<gene>
    <name evidence="2" type="ORF">BCR36DRAFT_366272</name>
</gene>
<keyword evidence="3" id="KW-1185">Reference proteome</keyword>
<evidence type="ECO:0000313" key="2">
    <source>
        <dbReference type="EMBL" id="ORX59087.1"/>
    </source>
</evidence>
<feature type="compositionally biased region" description="Basic and acidic residues" evidence="1">
    <location>
        <begin position="41"/>
        <end position="56"/>
    </location>
</feature>
<accession>A0A1Y1VKS8</accession>
<name>A0A1Y1VKS8_9FUNG</name>
<comment type="caution">
    <text evidence="2">The sequence shown here is derived from an EMBL/GenBank/DDBJ whole genome shotgun (WGS) entry which is preliminary data.</text>
</comment>
<evidence type="ECO:0000313" key="3">
    <source>
        <dbReference type="Proteomes" id="UP000193719"/>
    </source>
</evidence>
<feature type="compositionally biased region" description="Low complexity" evidence="1">
    <location>
        <begin position="66"/>
        <end position="77"/>
    </location>
</feature>
<dbReference type="EMBL" id="MCFH01000003">
    <property type="protein sequence ID" value="ORX59087.1"/>
    <property type="molecule type" value="Genomic_DNA"/>
</dbReference>
<evidence type="ECO:0000256" key="1">
    <source>
        <dbReference type="SAM" id="MobiDB-lite"/>
    </source>
</evidence>
<protein>
    <submittedName>
        <fullName evidence="2">Uncharacterized protein</fullName>
    </submittedName>
</protein>
<reference evidence="2 3" key="2">
    <citation type="submission" date="2016-08" db="EMBL/GenBank/DDBJ databases">
        <title>Pervasive Adenine N6-methylation of Active Genes in Fungi.</title>
        <authorList>
            <consortium name="DOE Joint Genome Institute"/>
            <person name="Mondo S.J."/>
            <person name="Dannebaum R.O."/>
            <person name="Kuo R.C."/>
            <person name="Labutti K."/>
            <person name="Haridas S."/>
            <person name="Kuo A."/>
            <person name="Salamov A."/>
            <person name="Ahrendt S.R."/>
            <person name="Lipzen A."/>
            <person name="Sullivan W."/>
            <person name="Andreopoulos W.B."/>
            <person name="Clum A."/>
            <person name="Lindquist E."/>
            <person name="Daum C."/>
            <person name="Ramamoorthy G.K."/>
            <person name="Gryganskyi A."/>
            <person name="Culley D."/>
            <person name="Magnuson J.K."/>
            <person name="James T.Y."/>
            <person name="O'Malley M.A."/>
            <person name="Stajich J.E."/>
            <person name="Spatafora J.W."/>
            <person name="Visel A."/>
            <person name="Grigoriev I.V."/>
        </authorList>
    </citation>
    <scope>NUCLEOTIDE SEQUENCE [LARGE SCALE GENOMIC DNA]</scope>
    <source>
        <strain evidence="3">finn</strain>
    </source>
</reference>
<proteinExistence type="predicted"/>